<evidence type="ECO:0000313" key="1">
    <source>
        <dbReference type="EMBL" id="TGZ80281.1"/>
    </source>
</evidence>
<organism evidence="1 2">
    <name type="scientific">Ascodesmis nigricans</name>
    <dbReference type="NCBI Taxonomy" id="341454"/>
    <lineage>
        <taxon>Eukaryota</taxon>
        <taxon>Fungi</taxon>
        <taxon>Dikarya</taxon>
        <taxon>Ascomycota</taxon>
        <taxon>Pezizomycotina</taxon>
        <taxon>Pezizomycetes</taxon>
        <taxon>Pezizales</taxon>
        <taxon>Ascodesmidaceae</taxon>
        <taxon>Ascodesmis</taxon>
    </lineage>
</organism>
<dbReference type="InParanoid" id="A0A4S2MUR4"/>
<dbReference type="AlphaFoldDB" id="A0A4S2MUR4"/>
<evidence type="ECO:0000313" key="2">
    <source>
        <dbReference type="Proteomes" id="UP000298138"/>
    </source>
</evidence>
<name>A0A4S2MUR4_9PEZI</name>
<protein>
    <submittedName>
        <fullName evidence="1">Uncharacterized protein</fullName>
    </submittedName>
</protein>
<sequence length="151" mass="17098">MSPRKWSDIEIAYLIHYLYHGLSINAIQICFAERLLNSGPTHTLLAIGQKVRSIREEDNLKNKGDLKDFLEKHLQEHGISSPAPSASLQEWELEIIQVCHHIVTGKSRGYRKEARDIAHEREAGKSSGGTAVDWKARQTTEGRCHGVDFRV</sequence>
<dbReference type="Proteomes" id="UP000298138">
    <property type="component" value="Unassembled WGS sequence"/>
</dbReference>
<proteinExistence type="predicted"/>
<accession>A0A4S2MUR4</accession>
<gene>
    <name evidence="1" type="ORF">EX30DRAFT_341542</name>
</gene>
<keyword evidence="2" id="KW-1185">Reference proteome</keyword>
<dbReference type="EMBL" id="ML220125">
    <property type="protein sequence ID" value="TGZ80281.1"/>
    <property type="molecule type" value="Genomic_DNA"/>
</dbReference>
<reference evidence="1 2" key="1">
    <citation type="submission" date="2019-04" db="EMBL/GenBank/DDBJ databases">
        <title>Comparative genomics and transcriptomics to analyze fruiting body development in filamentous ascomycetes.</title>
        <authorList>
            <consortium name="DOE Joint Genome Institute"/>
            <person name="Lutkenhaus R."/>
            <person name="Traeger S."/>
            <person name="Breuer J."/>
            <person name="Kuo A."/>
            <person name="Lipzen A."/>
            <person name="Pangilinan J."/>
            <person name="Dilworth D."/>
            <person name="Sandor L."/>
            <person name="Poggeler S."/>
            <person name="Barry K."/>
            <person name="Grigoriev I.V."/>
            <person name="Nowrousian M."/>
        </authorList>
    </citation>
    <scope>NUCLEOTIDE SEQUENCE [LARGE SCALE GENOMIC DNA]</scope>
    <source>
        <strain evidence="1 2">CBS 389.68</strain>
    </source>
</reference>